<dbReference type="AlphaFoldDB" id="B4CUI0"/>
<dbReference type="STRING" id="497964.CfE428DRAFT_0343"/>
<reference evidence="1 2" key="1">
    <citation type="journal article" date="2011" name="J. Bacteriol.">
        <title>Genome sequence of Chthoniobacter flavus Ellin428, an aerobic heterotrophic soil bacterium.</title>
        <authorList>
            <person name="Kant R."/>
            <person name="van Passel M.W."/>
            <person name="Palva A."/>
            <person name="Lucas S."/>
            <person name="Lapidus A."/>
            <person name="Glavina Del Rio T."/>
            <person name="Dalin E."/>
            <person name="Tice H."/>
            <person name="Bruce D."/>
            <person name="Goodwin L."/>
            <person name="Pitluck S."/>
            <person name="Larimer F.W."/>
            <person name="Land M.L."/>
            <person name="Hauser L."/>
            <person name="Sangwan P."/>
            <person name="de Vos W.M."/>
            <person name="Janssen P.H."/>
            <person name="Smidt H."/>
        </authorList>
    </citation>
    <scope>NUCLEOTIDE SEQUENCE [LARGE SCALE GENOMIC DNA]</scope>
    <source>
        <strain evidence="1 2">Ellin428</strain>
    </source>
</reference>
<gene>
    <name evidence="1" type="ORF">CfE428DRAFT_0343</name>
</gene>
<evidence type="ECO:0000313" key="1">
    <source>
        <dbReference type="EMBL" id="EDY22218.1"/>
    </source>
</evidence>
<comment type="caution">
    <text evidence="1">The sequence shown here is derived from an EMBL/GenBank/DDBJ whole genome shotgun (WGS) entry which is preliminary data.</text>
</comment>
<dbReference type="EMBL" id="ABVL01000001">
    <property type="protein sequence ID" value="EDY22218.1"/>
    <property type="molecule type" value="Genomic_DNA"/>
</dbReference>
<proteinExistence type="predicted"/>
<name>B4CUI0_9BACT</name>
<sequence>MALPNPIPDNPLRWDGWKNYNSDDLYARLCLSYESNPSPDQIEENCRQLLVWWQKKLPLKNQPSNPLSQMLRGGLDEAPAFLAEARTKLLDAELRSVFDQ</sequence>
<dbReference type="InParanoid" id="B4CUI0"/>
<organism evidence="1 2">
    <name type="scientific">Chthoniobacter flavus Ellin428</name>
    <dbReference type="NCBI Taxonomy" id="497964"/>
    <lineage>
        <taxon>Bacteria</taxon>
        <taxon>Pseudomonadati</taxon>
        <taxon>Verrucomicrobiota</taxon>
        <taxon>Spartobacteria</taxon>
        <taxon>Chthoniobacterales</taxon>
        <taxon>Chthoniobacteraceae</taxon>
        <taxon>Chthoniobacter</taxon>
    </lineage>
</organism>
<keyword evidence="2" id="KW-1185">Reference proteome</keyword>
<accession>B4CUI0</accession>
<dbReference type="RefSeq" id="WP_006977670.1">
    <property type="nucleotide sequence ID" value="NZ_ABVL01000001.1"/>
</dbReference>
<evidence type="ECO:0000313" key="2">
    <source>
        <dbReference type="Proteomes" id="UP000005824"/>
    </source>
</evidence>
<dbReference type="Proteomes" id="UP000005824">
    <property type="component" value="Unassembled WGS sequence"/>
</dbReference>
<protein>
    <submittedName>
        <fullName evidence="1">Uncharacterized protein</fullName>
    </submittedName>
</protein>